<sequence>MKSMAMCSTSTTESSAILANLDGLTVLIFNFLAYGPLCFAILLLTRFNGSIEHFRDIYVHLAPGNLNRGVNKVAAENGSLKRASAYTVSIRIALSGRGKGQYRLKKTKGAGRGVRLVGTRSRGRGITRVVSRFMQAFGERLSRNSKLSLRVPYAVEGTFPRPLAKGFVKLEVKRASLGAIGMDDLRKSKNFHLVGGTMVKLGTISRLERDRGARLVYVGGLIKDYNEGLTNLFGELLASVCACMARILGVCFAILEMCCHLRKEENLLRLGTKKKLKRDQKDMDYEMSYVRVKDKDDRVSDDDEDEDTKPSLIIIVMSFIDIFEGWIREIRRFHINDVLRDVKVTCATFMLGKSYPDCYYEHEVEFTNNVLLGIARYLKTMSDAL</sequence>
<dbReference type="Proteomes" id="UP000796880">
    <property type="component" value="Unassembled WGS sequence"/>
</dbReference>
<feature type="transmembrane region" description="Helical" evidence="1">
    <location>
        <begin position="24"/>
        <end position="45"/>
    </location>
</feature>
<accession>A0A8K0MM95</accession>
<keyword evidence="1" id="KW-0472">Membrane</keyword>
<keyword evidence="1" id="KW-0812">Transmembrane</keyword>
<proteinExistence type="predicted"/>
<dbReference type="AlphaFoldDB" id="A0A8K0MM95"/>
<name>A0A8K0MM95_9ROSA</name>
<protein>
    <submittedName>
        <fullName evidence="2">Uncharacterized protein</fullName>
    </submittedName>
</protein>
<evidence type="ECO:0000313" key="3">
    <source>
        <dbReference type="Proteomes" id="UP000796880"/>
    </source>
</evidence>
<keyword evidence="3" id="KW-1185">Reference proteome</keyword>
<evidence type="ECO:0000313" key="2">
    <source>
        <dbReference type="EMBL" id="KAF3451237.1"/>
    </source>
</evidence>
<evidence type="ECO:0000256" key="1">
    <source>
        <dbReference type="SAM" id="Phobius"/>
    </source>
</evidence>
<organism evidence="2 3">
    <name type="scientific">Rhamnella rubrinervis</name>
    <dbReference type="NCBI Taxonomy" id="2594499"/>
    <lineage>
        <taxon>Eukaryota</taxon>
        <taxon>Viridiplantae</taxon>
        <taxon>Streptophyta</taxon>
        <taxon>Embryophyta</taxon>
        <taxon>Tracheophyta</taxon>
        <taxon>Spermatophyta</taxon>
        <taxon>Magnoliopsida</taxon>
        <taxon>eudicotyledons</taxon>
        <taxon>Gunneridae</taxon>
        <taxon>Pentapetalae</taxon>
        <taxon>rosids</taxon>
        <taxon>fabids</taxon>
        <taxon>Rosales</taxon>
        <taxon>Rhamnaceae</taxon>
        <taxon>rhamnoid group</taxon>
        <taxon>Rhamneae</taxon>
        <taxon>Rhamnella</taxon>
    </lineage>
</organism>
<comment type="caution">
    <text evidence="2">The sequence shown here is derived from an EMBL/GenBank/DDBJ whole genome shotgun (WGS) entry which is preliminary data.</text>
</comment>
<keyword evidence="1" id="KW-1133">Transmembrane helix</keyword>
<gene>
    <name evidence="2" type="ORF">FNV43_RR07332</name>
</gene>
<reference evidence="2" key="1">
    <citation type="submission" date="2020-03" db="EMBL/GenBank/DDBJ databases">
        <title>A high-quality chromosome-level genome assembly of a woody plant with both climbing and erect habits, Rhamnella rubrinervis.</title>
        <authorList>
            <person name="Lu Z."/>
            <person name="Yang Y."/>
            <person name="Zhu X."/>
            <person name="Sun Y."/>
        </authorList>
    </citation>
    <scope>NUCLEOTIDE SEQUENCE</scope>
    <source>
        <strain evidence="2">BYM</strain>
        <tissue evidence="2">Leaf</tissue>
    </source>
</reference>
<dbReference type="EMBL" id="VOIH02000003">
    <property type="protein sequence ID" value="KAF3451237.1"/>
    <property type="molecule type" value="Genomic_DNA"/>
</dbReference>